<reference evidence="6" key="1">
    <citation type="journal article" date="2019" name="Int. J. Syst. Evol. Microbiol.">
        <title>The Global Catalogue of Microorganisms (GCM) 10K type strain sequencing project: providing services to taxonomists for standard genome sequencing and annotation.</title>
        <authorList>
            <consortium name="The Broad Institute Genomics Platform"/>
            <consortium name="The Broad Institute Genome Sequencing Center for Infectious Disease"/>
            <person name="Wu L."/>
            <person name="Ma J."/>
        </authorList>
    </citation>
    <scope>NUCLEOTIDE SEQUENCE [LARGE SCALE GENOMIC DNA]</scope>
    <source>
        <strain evidence="6">KACC 14249</strain>
    </source>
</reference>
<dbReference type="PANTHER" id="PTHR43380:SF1">
    <property type="entry name" value="2-OXOISOVALERATE DEHYDROGENASE SUBUNIT ALPHA, MITOCHONDRIAL"/>
    <property type="match status" value="1"/>
</dbReference>
<evidence type="ECO:0000256" key="2">
    <source>
        <dbReference type="ARBA" id="ARBA00023002"/>
    </source>
</evidence>
<gene>
    <name evidence="5" type="primary">pdhA</name>
    <name evidence="5" type="ORF">ACFQDO_08480</name>
</gene>
<organism evidence="5 6">
    <name type="scientific">Angustibacter luteus</name>
    <dbReference type="NCBI Taxonomy" id="658456"/>
    <lineage>
        <taxon>Bacteria</taxon>
        <taxon>Bacillati</taxon>
        <taxon>Actinomycetota</taxon>
        <taxon>Actinomycetes</taxon>
        <taxon>Kineosporiales</taxon>
        <taxon>Kineosporiaceae</taxon>
    </lineage>
</organism>
<dbReference type="RefSeq" id="WP_345715968.1">
    <property type="nucleotide sequence ID" value="NZ_BAABFP010000004.1"/>
</dbReference>
<feature type="domain" description="Dehydrogenase E1 component" evidence="4">
    <location>
        <begin position="56"/>
        <end position="332"/>
    </location>
</feature>
<dbReference type="InterPro" id="IPR001017">
    <property type="entry name" value="DH_E1"/>
</dbReference>
<dbReference type="Gene3D" id="3.40.50.970">
    <property type="match status" value="1"/>
</dbReference>
<dbReference type="InterPro" id="IPR017596">
    <property type="entry name" value="PdhA/BkdA"/>
</dbReference>
<comment type="caution">
    <text evidence="5">The sequence shown here is derived from an EMBL/GenBank/DDBJ whole genome shotgun (WGS) entry which is preliminary data.</text>
</comment>
<evidence type="ECO:0000256" key="3">
    <source>
        <dbReference type="ARBA" id="ARBA00023052"/>
    </source>
</evidence>
<evidence type="ECO:0000259" key="4">
    <source>
        <dbReference type="Pfam" id="PF00676"/>
    </source>
</evidence>
<dbReference type="CDD" id="cd02000">
    <property type="entry name" value="TPP_E1_PDC_ADC_BCADC"/>
    <property type="match status" value="1"/>
</dbReference>
<keyword evidence="6" id="KW-1185">Reference proteome</keyword>
<dbReference type="Pfam" id="PF00676">
    <property type="entry name" value="E1_dh"/>
    <property type="match status" value="1"/>
</dbReference>
<name>A0ABW1JEC4_9ACTN</name>
<dbReference type="InterPro" id="IPR050771">
    <property type="entry name" value="Alpha-ketoacid_DH_E1_comp"/>
</dbReference>
<dbReference type="NCBIfam" id="TIGR03181">
    <property type="entry name" value="PDH_E1_alph_x"/>
    <property type="match status" value="1"/>
</dbReference>
<keyword evidence="3" id="KW-0786">Thiamine pyrophosphate</keyword>
<dbReference type="SUPFAM" id="SSF52518">
    <property type="entry name" value="Thiamin diphosphate-binding fold (THDP-binding)"/>
    <property type="match status" value="1"/>
</dbReference>
<evidence type="ECO:0000313" key="6">
    <source>
        <dbReference type="Proteomes" id="UP001596189"/>
    </source>
</evidence>
<comment type="cofactor">
    <cofactor evidence="1">
        <name>thiamine diphosphate</name>
        <dbReference type="ChEBI" id="CHEBI:58937"/>
    </cofactor>
</comment>
<dbReference type="EMBL" id="JBHSRD010000003">
    <property type="protein sequence ID" value="MFC6007163.1"/>
    <property type="molecule type" value="Genomic_DNA"/>
</dbReference>
<dbReference type="PANTHER" id="PTHR43380">
    <property type="entry name" value="2-OXOISOVALERATE DEHYDROGENASE SUBUNIT ALPHA, MITOCHONDRIAL"/>
    <property type="match status" value="1"/>
</dbReference>
<proteinExistence type="predicted"/>
<dbReference type="InterPro" id="IPR029061">
    <property type="entry name" value="THDP-binding"/>
</dbReference>
<protein>
    <submittedName>
        <fullName evidence="5">Pyruvate dehydrogenase (Acetyl-transferring) E1 component subunit alpha</fullName>
    </submittedName>
</protein>
<keyword evidence="2" id="KW-0560">Oxidoreductase</keyword>
<sequence>MTDSVVGSEVGVSTIDGGPDLVQLLTPAGERVEHPEYSHYVADLQPEDLRALYRDLVLVRRVDAEATALQRQGELGIWASLLGQEAAQVGSGRAMAPQDYAFPTYREHGVAWCRGVDPLNLLGLFRGVNHGGWDPNEKNFHLYTIVIGAQTLHATGYAMGIQRDHAVGTGEPGRDAAVIAYFGDGATSQGDVNEAFVFAAVQNAPVVFFCQNNQWAISEPSERQTRIPLYKRAAGFGFPGVRVDGNDVLAVYAVTKAALDNARNGNGPTFVEAFTYRMGAHTTSDDPTRYRVSAEVEVWKERDPISRLRAHLVANGMADEDFFNALDAESDELAAHVRQGCLDLPDPKPLDMFEHVYVDEHPLVAQERAEFAEYLESFADAGHEGGH</sequence>
<evidence type="ECO:0000256" key="1">
    <source>
        <dbReference type="ARBA" id="ARBA00001964"/>
    </source>
</evidence>
<accession>A0ABW1JEC4</accession>
<dbReference type="Proteomes" id="UP001596189">
    <property type="component" value="Unassembled WGS sequence"/>
</dbReference>
<keyword evidence="5" id="KW-0670">Pyruvate</keyword>
<evidence type="ECO:0000313" key="5">
    <source>
        <dbReference type="EMBL" id="MFC6007163.1"/>
    </source>
</evidence>